<gene>
    <name evidence="1" type="ORF">PRZ03_02085</name>
</gene>
<comment type="caution">
    <text evidence="1">The sequence shown here is derived from an EMBL/GenBank/DDBJ whole genome shotgun (WGS) entry which is preliminary data.</text>
</comment>
<dbReference type="InterPro" id="IPR006311">
    <property type="entry name" value="TAT_signal"/>
</dbReference>
<dbReference type="Proteomes" id="UP001221189">
    <property type="component" value="Unassembled WGS sequence"/>
</dbReference>
<accession>A0ABT5K9W1</accession>
<proteinExistence type="predicted"/>
<evidence type="ECO:0008006" key="3">
    <source>
        <dbReference type="Google" id="ProtNLM"/>
    </source>
</evidence>
<dbReference type="PROSITE" id="PS51318">
    <property type="entry name" value="TAT"/>
    <property type="match status" value="1"/>
</dbReference>
<dbReference type="EMBL" id="JAQQXT010000001">
    <property type="protein sequence ID" value="MDC8770344.1"/>
    <property type="molecule type" value="Genomic_DNA"/>
</dbReference>
<reference evidence="1 2" key="1">
    <citation type="submission" date="2022-10" db="EMBL/GenBank/DDBJ databases">
        <title>Paucibacter sp. hw1 Genome sequencing.</title>
        <authorList>
            <person name="Park S."/>
        </authorList>
    </citation>
    <scope>NUCLEOTIDE SEQUENCE [LARGE SCALE GENOMIC DNA]</scope>
    <source>
        <strain evidence="2">hw1</strain>
    </source>
</reference>
<evidence type="ECO:0000313" key="1">
    <source>
        <dbReference type="EMBL" id="MDC8770344.1"/>
    </source>
</evidence>
<sequence>MYSSTLISSTAELKRRDCLRLGLAAAALPAGLMSGLAASDAQAEPAAVLAAGPADVMADYQRFLNQRDVLQLSDFSGPYSRRDVVEVALFFQALHRGGWRAPLKFQDMPSVERLLRELGSGKVVSSSTSYWSEDISGAEASVQLSQAVIGDGEFEAGFYTVESNSRAMSAKSLKDLQGLSALSNQSWLVDWRNLKRLGIRAQHVTNWELMPKMVAAGRADFLLAPFQATPDLSLQVGTVRLQPIPGLKLGMQGTRHYLISKIHPDGANLQAALNTGLQQLRQQGVIRKAYMQSGFFNPRVSDWLRL</sequence>
<dbReference type="RefSeq" id="WP_273598794.1">
    <property type="nucleotide sequence ID" value="NZ_JAQQXT010000001.1"/>
</dbReference>
<evidence type="ECO:0000313" key="2">
    <source>
        <dbReference type="Proteomes" id="UP001221189"/>
    </source>
</evidence>
<protein>
    <recommendedName>
        <fullName evidence="3">Solute-binding protein family 3/N-terminal domain-containing protein</fullName>
    </recommendedName>
</protein>
<organism evidence="1 2">
    <name type="scientific">Roseateles albus</name>
    <dbReference type="NCBI Taxonomy" id="2987525"/>
    <lineage>
        <taxon>Bacteria</taxon>
        <taxon>Pseudomonadati</taxon>
        <taxon>Pseudomonadota</taxon>
        <taxon>Betaproteobacteria</taxon>
        <taxon>Burkholderiales</taxon>
        <taxon>Sphaerotilaceae</taxon>
        <taxon>Roseateles</taxon>
    </lineage>
</organism>
<name>A0ABT5K9W1_9BURK</name>
<dbReference type="SUPFAM" id="SSF53850">
    <property type="entry name" value="Periplasmic binding protein-like II"/>
    <property type="match status" value="1"/>
</dbReference>
<keyword evidence="2" id="KW-1185">Reference proteome</keyword>